<gene>
    <name evidence="4" type="ORF">KAK03_10040</name>
</gene>
<dbReference type="InterPro" id="IPR002109">
    <property type="entry name" value="Glutaredoxin"/>
</dbReference>
<evidence type="ECO:0000313" key="5">
    <source>
        <dbReference type="Proteomes" id="UP000676246"/>
    </source>
</evidence>
<feature type="chain" id="PRO_5036885064" evidence="2">
    <location>
        <begin position="26"/>
        <end position="167"/>
    </location>
</feature>
<evidence type="ECO:0000256" key="2">
    <source>
        <dbReference type="SAM" id="SignalP"/>
    </source>
</evidence>
<evidence type="ECO:0000313" key="4">
    <source>
        <dbReference type="EMBL" id="MBQ0930828.1"/>
    </source>
</evidence>
<organism evidence="4 5">
    <name type="scientific">Ideonella alba</name>
    <dbReference type="NCBI Taxonomy" id="2824118"/>
    <lineage>
        <taxon>Bacteria</taxon>
        <taxon>Pseudomonadati</taxon>
        <taxon>Pseudomonadota</taxon>
        <taxon>Betaproteobacteria</taxon>
        <taxon>Burkholderiales</taxon>
        <taxon>Sphaerotilaceae</taxon>
        <taxon>Ideonella</taxon>
    </lineage>
</organism>
<dbReference type="EMBL" id="JAGQDD010000005">
    <property type="protein sequence ID" value="MBQ0930828.1"/>
    <property type="molecule type" value="Genomic_DNA"/>
</dbReference>
<feature type="region of interest" description="Disordered" evidence="1">
    <location>
        <begin position="118"/>
        <end position="167"/>
    </location>
</feature>
<dbReference type="AlphaFoldDB" id="A0A941BGR7"/>
<reference evidence="4 5" key="1">
    <citation type="submission" date="2021-04" db="EMBL/GenBank/DDBJ databases">
        <title>The genome sequence of Ideonella sp. 3Y2.</title>
        <authorList>
            <person name="Liu Y."/>
        </authorList>
    </citation>
    <scope>NUCLEOTIDE SEQUENCE [LARGE SCALE GENOMIC DNA]</scope>
    <source>
        <strain evidence="4 5">3Y2</strain>
    </source>
</reference>
<keyword evidence="5" id="KW-1185">Reference proteome</keyword>
<dbReference type="RefSeq" id="WP_210853818.1">
    <property type="nucleotide sequence ID" value="NZ_JAGQDD010000005.1"/>
</dbReference>
<dbReference type="Pfam" id="PF00462">
    <property type="entry name" value="Glutaredoxin"/>
    <property type="match status" value="1"/>
</dbReference>
<dbReference type="CDD" id="cd02976">
    <property type="entry name" value="NrdH"/>
    <property type="match status" value="1"/>
</dbReference>
<dbReference type="InterPro" id="IPR036249">
    <property type="entry name" value="Thioredoxin-like_sf"/>
</dbReference>
<dbReference type="Gene3D" id="3.40.30.10">
    <property type="entry name" value="Glutaredoxin"/>
    <property type="match status" value="1"/>
</dbReference>
<proteinExistence type="predicted"/>
<name>A0A941BGR7_9BURK</name>
<dbReference type="Proteomes" id="UP000676246">
    <property type="component" value="Unassembled WGS sequence"/>
</dbReference>
<sequence length="167" mass="18052">MNHRPLLRPLASLALATLCLGSAWAQTLPYELREASNRYPVQLITGKDCRACEPARQLLVQRGVPFTEKKVDTAGDIAALRHLTGATSLPVLIVGRQQVVGLVSQEWNSYLDAAGYPKDNRLPKNWARPAPEPLGPAVPPAPAVPSPAPTSPAPEPTDDPSRPKIRF</sequence>
<feature type="domain" description="Glutaredoxin" evidence="3">
    <location>
        <begin position="43"/>
        <end position="97"/>
    </location>
</feature>
<dbReference type="PROSITE" id="PS51354">
    <property type="entry name" value="GLUTAREDOXIN_2"/>
    <property type="match status" value="1"/>
</dbReference>
<evidence type="ECO:0000259" key="3">
    <source>
        <dbReference type="Pfam" id="PF00462"/>
    </source>
</evidence>
<feature type="signal peptide" evidence="2">
    <location>
        <begin position="1"/>
        <end position="25"/>
    </location>
</feature>
<feature type="compositionally biased region" description="Pro residues" evidence="1">
    <location>
        <begin position="130"/>
        <end position="155"/>
    </location>
</feature>
<accession>A0A941BGR7</accession>
<dbReference type="SUPFAM" id="SSF52833">
    <property type="entry name" value="Thioredoxin-like"/>
    <property type="match status" value="1"/>
</dbReference>
<comment type="caution">
    <text evidence="4">The sequence shown here is derived from an EMBL/GenBank/DDBJ whole genome shotgun (WGS) entry which is preliminary data.</text>
</comment>
<keyword evidence="2" id="KW-0732">Signal</keyword>
<protein>
    <submittedName>
        <fullName evidence="4">Glutaredoxin family protein</fullName>
    </submittedName>
</protein>
<evidence type="ECO:0000256" key="1">
    <source>
        <dbReference type="SAM" id="MobiDB-lite"/>
    </source>
</evidence>